<dbReference type="AlphaFoldDB" id="A0A9W8X007"/>
<comment type="caution">
    <text evidence="3">The sequence shown here is derived from an EMBL/GenBank/DDBJ whole genome shotgun (WGS) entry which is preliminary data.</text>
</comment>
<feature type="compositionally biased region" description="Polar residues" evidence="1">
    <location>
        <begin position="301"/>
        <end position="320"/>
    </location>
</feature>
<keyword evidence="4" id="KW-1185">Reference proteome</keyword>
<evidence type="ECO:0000256" key="1">
    <source>
        <dbReference type="SAM" id="MobiDB-lite"/>
    </source>
</evidence>
<evidence type="ECO:0000259" key="2">
    <source>
        <dbReference type="PROSITE" id="PS51299"/>
    </source>
</evidence>
<dbReference type="PROSITE" id="PS51299">
    <property type="entry name" value="HTH_APSES"/>
    <property type="match status" value="1"/>
</dbReference>
<dbReference type="PANTHER" id="PTHR43828">
    <property type="entry name" value="ASPARAGINASE"/>
    <property type="match status" value="1"/>
</dbReference>
<name>A0A9W8X007_9PLEO</name>
<feature type="region of interest" description="Disordered" evidence="1">
    <location>
        <begin position="1"/>
        <end position="39"/>
    </location>
</feature>
<dbReference type="PANTHER" id="PTHR43828:SF5">
    <property type="entry name" value="TRANSCRIPTIONAL REPRESSOR XBP1"/>
    <property type="match status" value="1"/>
</dbReference>
<dbReference type="GO" id="GO:0033309">
    <property type="term" value="C:SBF transcription complex"/>
    <property type="evidence" value="ECO:0007669"/>
    <property type="project" value="TreeGrafter"/>
</dbReference>
<feature type="compositionally biased region" description="Basic and acidic residues" evidence="1">
    <location>
        <begin position="390"/>
        <end position="399"/>
    </location>
</feature>
<evidence type="ECO:0000313" key="4">
    <source>
        <dbReference type="Proteomes" id="UP001140562"/>
    </source>
</evidence>
<sequence length="437" mass="48590">MNIQSLLNSPSGSSRQNRNVEPQRAPPAPHYTTHGTGVRRQKLAKDAPIFSEGAKIVGHVNYPPHEAGNDRDLQARHREFRVFPLGEIIKKGVRHIPYASDKKDFLNKTGRDAFEVFQYTYKRPGEDKVYVVVWDYNVGLVRMTPFFKSCKFSKTVPAKALNLNPGMKDISYSITGGALVCQGYWVPWQAAREIAATFCWDIRWALTPIFGNDFPQMCRPPHDRGYSKFVINPDTVRFCTSETARFREGGTSYQLLPPPKAPSPVTTSVRPVFSSPVWKHGAYSPGQESGYGTDLELSHRTGFSSHLSPRSQYSPSSFTSVNGAGSPVFSSAFSSPVIQHAAPPLSLPTPSPEELYSESFRTKRTHSKVAYGESDVVTKRVDSPQEELQDPIKKPDKAATHSPRALEVAEILMSMGAVARNTSALPEAKRTRRGSRY</sequence>
<feature type="region of interest" description="Disordered" evidence="1">
    <location>
        <begin position="289"/>
        <end position="320"/>
    </location>
</feature>
<feature type="compositionally biased region" description="Polar residues" evidence="1">
    <location>
        <begin position="1"/>
        <end position="20"/>
    </location>
</feature>
<dbReference type="InterPro" id="IPR051642">
    <property type="entry name" value="SWI6-like"/>
</dbReference>
<feature type="domain" description="HTH APSES-type" evidence="2">
    <location>
        <begin position="103"/>
        <end position="221"/>
    </location>
</feature>
<dbReference type="GO" id="GO:0003677">
    <property type="term" value="F:DNA binding"/>
    <property type="evidence" value="ECO:0007669"/>
    <property type="project" value="InterPro"/>
</dbReference>
<dbReference type="InterPro" id="IPR003163">
    <property type="entry name" value="Tscrpt_reg_HTH_APSES-type"/>
</dbReference>
<dbReference type="GO" id="GO:0000981">
    <property type="term" value="F:DNA-binding transcription factor activity, RNA polymerase II-specific"/>
    <property type="evidence" value="ECO:0007669"/>
    <property type="project" value="UniProtKB-ARBA"/>
</dbReference>
<evidence type="ECO:0000313" key="3">
    <source>
        <dbReference type="EMBL" id="KAJ4336800.1"/>
    </source>
</evidence>
<dbReference type="OrthoDB" id="5562739at2759"/>
<dbReference type="Proteomes" id="UP001140562">
    <property type="component" value="Unassembled WGS sequence"/>
</dbReference>
<accession>A0A9W8X007</accession>
<dbReference type="SUPFAM" id="SSF54616">
    <property type="entry name" value="DNA-binding domain of Mlu1-box binding protein MBP1"/>
    <property type="match status" value="1"/>
</dbReference>
<reference evidence="3" key="1">
    <citation type="submission" date="2022-10" db="EMBL/GenBank/DDBJ databases">
        <title>Tapping the CABI collections for fungal endophytes: first genome assemblies for Collariella, Neodidymelliopsis, Ascochyta clinopodiicola, Didymella pomorum, Didymosphaeria variabile, Neocosmospora piperis and Neocucurbitaria cava.</title>
        <authorList>
            <person name="Hill R."/>
        </authorList>
    </citation>
    <scope>NUCLEOTIDE SEQUENCE</scope>
    <source>
        <strain evidence="3">IMI 360193</strain>
    </source>
</reference>
<dbReference type="GO" id="GO:0030907">
    <property type="term" value="C:MBF transcription complex"/>
    <property type="evidence" value="ECO:0007669"/>
    <property type="project" value="TreeGrafter"/>
</dbReference>
<dbReference type="InterPro" id="IPR036887">
    <property type="entry name" value="HTH_APSES_sf"/>
</dbReference>
<gene>
    <name evidence="3" type="ORF">N0V87_005194</name>
</gene>
<dbReference type="Gene3D" id="3.10.260.10">
    <property type="entry name" value="Transcription regulator HTH, APSES-type DNA-binding domain"/>
    <property type="match status" value="1"/>
</dbReference>
<protein>
    <recommendedName>
        <fullName evidence="2">HTH APSES-type domain-containing protein</fullName>
    </recommendedName>
</protein>
<proteinExistence type="predicted"/>
<organism evidence="3 4">
    <name type="scientific">Didymella glomerata</name>
    <dbReference type="NCBI Taxonomy" id="749621"/>
    <lineage>
        <taxon>Eukaryota</taxon>
        <taxon>Fungi</taxon>
        <taxon>Dikarya</taxon>
        <taxon>Ascomycota</taxon>
        <taxon>Pezizomycotina</taxon>
        <taxon>Dothideomycetes</taxon>
        <taxon>Pleosporomycetidae</taxon>
        <taxon>Pleosporales</taxon>
        <taxon>Pleosporineae</taxon>
        <taxon>Didymellaceae</taxon>
        <taxon>Didymella</taxon>
    </lineage>
</organism>
<feature type="region of interest" description="Disordered" evidence="1">
    <location>
        <begin position="342"/>
        <end position="403"/>
    </location>
</feature>
<dbReference type="EMBL" id="JAPEUV010000045">
    <property type="protein sequence ID" value="KAJ4336800.1"/>
    <property type="molecule type" value="Genomic_DNA"/>
</dbReference>